<protein>
    <submittedName>
        <fullName evidence="3">Uncharacterized protein</fullName>
    </submittedName>
</protein>
<evidence type="ECO:0000313" key="3">
    <source>
        <dbReference type="EMBL" id="SFO49681.1"/>
    </source>
</evidence>
<proteinExistence type="predicted"/>
<keyword evidence="4" id="KW-1185">Reference proteome</keyword>
<dbReference type="AlphaFoldDB" id="A0A1I5HPC4"/>
<dbReference type="STRING" id="260086.SAMN05216207_10706"/>
<keyword evidence="2" id="KW-0812">Transmembrane</keyword>
<feature type="compositionally biased region" description="Low complexity" evidence="1">
    <location>
        <begin position="76"/>
        <end position="89"/>
    </location>
</feature>
<reference evidence="3 4" key="1">
    <citation type="submission" date="2016-10" db="EMBL/GenBank/DDBJ databases">
        <authorList>
            <person name="de Groot N.N."/>
        </authorList>
    </citation>
    <scope>NUCLEOTIDE SEQUENCE [LARGE SCALE GENOMIC DNA]</scope>
    <source>
        <strain evidence="3 4">CGMCC 4.1877</strain>
    </source>
</reference>
<name>A0A1I5HPC4_PSUAM</name>
<organism evidence="3 4">
    <name type="scientific">Pseudonocardia ammonioxydans</name>
    <dbReference type="NCBI Taxonomy" id="260086"/>
    <lineage>
        <taxon>Bacteria</taxon>
        <taxon>Bacillati</taxon>
        <taxon>Actinomycetota</taxon>
        <taxon>Actinomycetes</taxon>
        <taxon>Pseudonocardiales</taxon>
        <taxon>Pseudonocardiaceae</taxon>
        <taxon>Pseudonocardia</taxon>
    </lineage>
</organism>
<keyword evidence="2" id="KW-0472">Membrane</keyword>
<evidence type="ECO:0000256" key="2">
    <source>
        <dbReference type="SAM" id="Phobius"/>
    </source>
</evidence>
<accession>A0A1I5HPC4</accession>
<evidence type="ECO:0000256" key="1">
    <source>
        <dbReference type="SAM" id="MobiDB-lite"/>
    </source>
</evidence>
<dbReference type="InterPro" id="IPR046151">
    <property type="entry name" value="DUF6153"/>
</dbReference>
<sequence length="165" mass="17080">MNGAYGPHEARSHAGTVADMGDRRHGLQLVLLVLPVLLGLVGMHALVVPAAPAPETGHQVAIAASVAGPTGHRADAAATPSAPVSAAATHHPMSTDHGEHDAHLLHLCLAVLAAVGLGLLAAWLFLGRLTLPVSVTPARQRARDMPAQRPPPVPRRLAQLCVMRT</sequence>
<dbReference type="Proteomes" id="UP000199614">
    <property type="component" value="Unassembled WGS sequence"/>
</dbReference>
<keyword evidence="2" id="KW-1133">Transmembrane helix</keyword>
<dbReference type="EMBL" id="FOUY01000070">
    <property type="protein sequence ID" value="SFO49681.1"/>
    <property type="molecule type" value="Genomic_DNA"/>
</dbReference>
<feature type="transmembrane region" description="Helical" evidence="2">
    <location>
        <begin position="29"/>
        <end position="47"/>
    </location>
</feature>
<evidence type="ECO:0000313" key="4">
    <source>
        <dbReference type="Proteomes" id="UP000199614"/>
    </source>
</evidence>
<dbReference type="Pfam" id="PF19650">
    <property type="entry name" value="DUF6153"/>
    <property type="match status" value="1"/>
</dbReference>
<feature type="region of interest" description="Disordered" evidence="1">
    <location>
        <begin position="71"/>
        <end position="97"/>
    </location>
</feature>
<feature type="transmembrane region" description="Helical" evidence="2">
    <location>
        <begin position="104"/>
        <end position="126"/>
    </location>
</feature>
<gene>
    <name evidence="3" type="ORF">SAMN05216207_10706</name>
</gene>